<dbReference type="RefSeq" id="WP_277865712.1">
    <property type="nucleotide sequence ID" value="NZ_JAKKUT010000001.1"/>
</dbReference>
<evidence type="ECO:0000313" key="8">
    <source>
        <dbReference type="EMBL" id="MDG2989798.1"/>
    </source>
</evidence>
<evidence type="ECO:0000313" key="9">
    <source>
        <dbReference type="Proteomes" id="UP001154265"/>
    </source>
</evidence>
<evidence type="ECO:0000256" key="1">
    <source>
        <dbReference type="ARBA" id="ARBA00001974"/>
    </source>
</evidence>
<dbReference type="SUPFAM" id="SSF56176">
    <property type="entry name" value="FAD-binding/transporter-associated domain-like"/>
    <property type="match status" value="1"/>
</dbReference>
<evidence type="ECO:0000256" key="5">
    <source>
        <dbReference type="ARBA" id="ARBA00023002"/>
    </source>
</evidence>
<dbReference type="Proteomes" id="UP001154265">
    <property type="component" value="Unassembled WGS sequence"/>
</dbReference>
<evidence type="ECO:0000256" key="2">
    <source>
        <dbReference type="ARBA" id="ARBA00005466"/>
    </source>
</evidence>
<feature type="coiled-coil region" evidence="6">
    <location>
        <begin position="220"/>
        <end position="250"/>
    </location>
</feature>
<dbReference type="PROSITE" id="PS51387">
    <property type="entry name" value="FAD_PCMH"/>
    <property type="match status" value="1"/>
</dbReference>
<evidence type="ECO:0000256" key="4">
    <source>
        <dbReference type="ARBA" id="ARBA00022827"/>
    </source>
</evidence>
<feature type="domain" description="FAD-binding PCMH-type" evidence="7">
    <location>
        <begin position="58"/>
        <end position="225"/>
    </location>
</feature>
<keyword evidence="4" id="KW-0274">FAD</keyword>
<dbReference type="Gene3D" id="3.30.43.10">
    <property type="entry name" value="Uridine Diphospho-n-acetylenolpyruvylglucosamine Reductase, domain 2"/>
    <property type="match status" value="1"/>
</dbReference>
<dbReference type="PROSITE" id="PS00862">
    <property type="entry name" value="OX2_COVAL_FAD"/>
    <property type="match status" value="1"/>
</dbReference>
<evidence type="ECO:0000259" key="7">
    <source>
        <dbReference type="PROSITE" id="PS51387"/>
    </source>
</evidence>
<comment type="cofactor">
    <cofactor evidence="1">
        <name>FAD</name>
        <dbReference type="ChEBI" id="CHEBI:57692"/>
    </cofactor>
</comment>
<dbReference type="InterPro" id="IPR006094">
    <property type="entry name" value="Oxid_FAD_bind_N"/>
</dbReference>
<keyword evidence="5" id="KW-0560">Oxidoreductase</keyword>
<protein>
    <submittedName>
        <fullName evidence="8">FAD-dependent oxidoreductase</fullName>
    </submittedName>
</protein>
<dbReference type="InterPro" id="IPR036318">
    <property type="entry name" value="FAD-bd_PCMH-like_sf"/>
</dbReference>
<dbReference type="Gene3D" id="3.40.462.20">
    <property type="match status" value="1"/>
</dbReference>
<dbReference type="InterPro" id="IPR016167">
    <property type="entry name" value="FAD-bd_PCMH_sub1"/>
</dbReference>
<dbReference type="InterPro" id="IPR016169">
    <property type="entry name" value="FAD-bd_PCMH_sub2"/>
</dbReference>
<gene>
    <name evidence="8" type="ORF">L3556_02430</name>
</gene>
<dbReference type="InterPro" id="IPR006093">
    <property type="entry name" value="Oxy_OxRdtase_FAD_BS"/>
</dbReference>
<comment type="similarity">
    <text evidence="2">Belongs to the oxygen-dependent FAD-linked oxidoreductase family.</text>
</comment>
<proteinExistence type="inferred from homology"/>
<evidence type="ECO:0000256" key="6">
    <source>
        <dbReference type="SAM" id="Coils"/>
    </source>
</evidence>
<dbReference type="InterPro" id="IPR050416">
    <property type="entry name" value="FAD-linked_Oxidoreductase"/>
</dbReference>
<sequence>METDFEYNLRESFALYDSEDVNQDYMKDQEKLTDLPLLTPGSSQYESNLGRLINGTASTQQPALIIQPTSLADVQEAVRYAASRNMPISVCSGGHSSFCAVDGSLMLDLAPELNRVTVEGNRVRVQGGATMGKILETLAPYGSMIPVGAYGTPGFGLLTMGGVGHLSRSLGLTVDAIAELRGVRADGQSFTISASSGDKPMWTLLRGGAIFLAIITEATLRTFQRQRLQLQRHIADLEQLQALLAIAESLPQGASCSFILGYTPDTQIPAVMTYAVAPLEDIAAISGLGQLSSDWIFEAEGLEALPPFELPFQDGTNRKDPVSLPPRQHRLRTWVYSLSLPRGQVNTLAKLLQRAIATVPNHMCQIDLQHVGGVVNDIPPLATAYTGRNAEWSIVVTAVWNPNESSGAKEGRAWADQVFEALLPLANHYYIVQRHPGTNVYDQELRLAYGPLLELLKLQKQQWDPQGLLPGLT</sequence>
<name>A0ABT6EVI8_9SYNE</name>
<dbReference type="Gene3D" id="3.30.465.10">
    <property type="match status" value="1"/>
</dbReference>
<evidence type="ECO:0000256" key="3">
    <source>
        <dbReference type="ARBA" id="ARBA00022630"/>
    </source>
</evidence>
<dbReference type="PANTHER" id="PTHR42973:SF39">
    <property type="entry name" value="FAD-BINDING PCMH-TYPE DOMAIN-CONTAINING PROTEIN"/>
    <property type="match status" value="1"/>
</dbReference>
<keyword evidence="3" id="KW-0285">Flavoprotein</keyword>
<comment type="caution">
    <text evidence="8">The sequence shown here is derived from an EMBL/GenBank/DDBJ whole genome shotgun (WGS) entry which is preliminary data.</text>
</comment>
<dbReference type="EMBL" id="JAKKUT010000001">
    <property type="protein sequence ID" value="MDG2989798.1"/>
    <property type="molecule type" value="Genomic_DNA"/>
</dbReference>
<organism evidence="8 9">
    <name type="scientific">Candidatus Synechococcus calcipolaris G9</name>
    <dbReference type="NCBI Taxonomy" id="1497997"/>
    <lineage>
        <taxon>Bacteria</taxon>
        <taxon>Bacillati</taxon>
        <taxon>Cyanobacteriota</taxon>
        <taxon>Cyanophyceae</taxon>
        <taxon>Synechococcales</taxon>
        <taxon>Synechococcaceae</taxon>
        <taxon>Synechococcus</taxon>
    </lineage>
</organism>
<accession>A0ABT6EVI8</accession>
<dbReference type="PANTHER" id="PTHR42973">
    <property type="entry name" value="BINDING OXIDOREDUCTASE, PUTATIVE (AFU_ORTHOLOGUE AFUA_1G17690)-RELATED"/>
    <property type="match status" value="1"/>
</dbReference>
<dbReference type="InterPro" id="IPR016166">
    <property type="entry name" value="FAD-bd_PCMH"/>
</dbReference>
<keyword evidence="6" id="KW-0175">Coiled coil</keyword>
<dbReference type="Pfam" id="PF01565">
    <property type="entry name" value="FAD_binding_4"/>
    <property type="match status" value="1"/>
</dbReference>
<keyword evidence="9" id="KW-1185">Reference proteome</keyword>
<reference evidence="8" key="2">
    <citation type="submission" date="2022-01" db="EMBL/GenBank/DDBJ databases">
        <authorList>
            <person name="Zivanovic Y."/>
            <person name="Moreira D."/>
            <person name="Lopez-Garcia P."/>
        </authorList>
    </citation>
    <scope>NUCLEOTIDE SEQUENCE</scope>
    <source>
        <strain evidence="8">G9</strain>
    </source>
</reference>
<reference evidence="8" key="1">
    <citation type="journal article" date="2022" name="Genome Biol. Evol.">
        <title>A New Gene Family Diagnostic for Intracellular Biomineralization of Amorphous Ca Carbonates by Cyanobacteria.</title>
        <authorList>
            <person name="Benzerara K."/>
            <person name="Duprat E."/>
            <person name="Bitard-Feildel T."/>
            <person name="Caumes G."/>
            <person name="Cassier-Chauvat C."/>
            <person name="Chauvat F."/>
            <person name="Dezi M."/>
            <person name="Diop S.I."/>
            <person name="Gaschignard G."/>
            <person name="Gorgen S."/>
            <person name="Gugger M."/>
            <person name="Lopez-Garcia P."/>
            <person name="Millet M."/>
            <person name="Skouri-Panet F."/>
            <person name="Moreira D."/>
            <person name="Callebaut I."/>
        </authorList>
    </citation>
    <scope>NUCLEOTIDE SEQUENCE</scope>
    <source>
        <strain evidence="8">G9</strain>
    </source>
</reference>